<sequence length="304" mass="32296">MGHSRSFLMVWPGKDLSAWKAPLLWMAFGCSLLFLSMALTFPYGALQTRIIGELQRATGMEVRAADWAIGFPAAIEWRQMSLTKADWSPLQVGLVRAQLGLWRLLIGGVALDLTAQIDEATAAQGTVKLTMTAASWSMTGPVAMVGNIHTLDLSKVIRPFVTRGTMDGEFTHRVDGAATAGLASFGEGTWKANAKDLSLDHIPVGNGRILSLTFSSLSIALACREQICEVTELKGDGIDGSFSGQGTVTMQQPLQQSQLALSLTVIPGVGFSSKAPGLGIPPLPPGTPFTFKLLGTLAQARVAL</sequence>
<dbReference type="EMBL" id="OUNR01000016">
    <property type="protein sequence ID" value="SPP65093.1"/>
    <property type="molecule type" value="Genomic_DNA"/>
</dbReference>
<keyword evidence="1" id="KW-1133">Transmembrane helix</keyword>
<gene>
    <name evidence="2" type="ORF">NITLEN_30007</name>
</gene>
<accession>A0A330L7H3</accession>
<reference evidence="3" key="1">
    <citation type="submission" date="2018-04" db="EMBL/GenBank/DDBJ databases">
        <authorList>
            <person name="Lucker S."/>
            <person name="Sakoula D."/>
        </authorList>
    </citation>
    <scope>NUCLEOTIDE SEQUENCE [LARGE SCALE GENOMIC DNA]</scope>
</reference>
<keyword evidence="1" id="KW-0812">Transmembrane</keyword>
<dbReference type="OrthoDB" id="9778702at2"/>
<proteinExistence type="predicted"/>
<organism evidence="2 3">
    <name type="scientific">Nitrospira lenta</name>
    <dbReference type="NCBI Taxonomy" id="1436998"/>
    <lineage>
        <taxon>Bacteria</taxon>
        <taxon>Pseudomonadati</taxon>
        <taxon>Nitrospirota</taxon>
        <taxon>Nitrospiria</taxon>
        <taxon>Nitrospirales</taxon>
        <taxon>Nitrospiraceae</taxon>
        <taxon>Nitrospira</taxon>
    </lineage>
</organism>
<keyword evidence="3" id="KW-1185">Reference proteome</keyword>
<evidence type="ECO:0000313" key="2">
    <source>
        <dbReference type="EMBL" id="SPP65093.1"/>
    </source>
</evidence>
<feature type="transmembrane region" description="Helical" evidence="1">
    <location>
        <begin position="23"/>
        <end position="46"/>
    </location>
</feature>
<dbReference type="AlphaFoldDB" id="A0A330L7H3"/>
<dbReference type="InterPro" id="IPR030925">
    <property type="entry name" value="T2SS_GspN_Lepto"/>
</dbReference>
<evidence type="ECO:0000313" key="3">
    <source>
        <dbReference type="Proteomes" id="UP000248168"/>
    </source>
</evidence>
<dbReference type="InParanoid" id="A0A330L7H3"/>
<evidence type="ECO:0000256" key="1">
    <source>
        <dbReference type="SAM" id="Phobius"/>
    </source>
</evidence>
<protein>
    <recommendedName>
        <fullName evidence="4">Type II secretion system protein GspN</fullName>
    </recommendedName>
</protein>
<dbReference type="NCBIfam" id="TIGR04411">
    <property type="entry name" value="T2SS_GspN_Lepto"/>
    <property type="match status" value="1"/>
</dbReference>
<dbReference type="Proteomes" id="UP000248168">
    <property type="component" value="Unassembled WGS sequence"/>
</dbReference>
<keyword evidence="1" id="KW-0472">Membrane</keyword>
<evidence type="ECO:0008006" key="4">
    <source>
        <dbReference type="Google" id="ProtNLM"/>
    </source>
</evidence>
<name>A0A330L7H3_9BACT</name>